<dbReference type="AlphaFoldDB" id="A0ABD3MVU2"/>
<dbReference type="InterPro" id="IPR000719">
    <property type="entry name" value="Prot_kinase_dom"/>
</dbReference>
<evidence type="ECO:0000256" key="2">
    <source>
        <dbReference type="ARBA" id="ARBA00022679"/>
    </source>
</evidence>
<keyword evidence="9" id="KW-1185">Reference proteome</keyword>
<dbReference type="PROSITE" id="PS50011">
    <property type="entry name" value="PROTEIN_KINASE_DOM"/>
    <property type="match status" value="1"/>
</dbReference>
<keyword evidence="1" id="KW-0723">Serine/threonine-protein kinase</keyword>
<dbReference type="Gene3D" id="3.30.200.20">
    <property type="entry name" value="Phosphorylase Kinase, domain 1"/>
    <property type="match status" value="1"/>
</dbReference>
<dbReference type="SUPFAM" id="SSF56112">
    <property type="entry name" value="Protein kinase-like (PK-like)"/>
    <property type="match status" value="1"/>
</dbReference>
<keyword evidence="4" id="KW-0418">Kinase</keyword>
<protein>
    <recommendedName>
        <fullName evidence="7">Protein kinase domain-containing protein</fullName>
    </recommendedName>
</protein>
<evidence type="ECO:0000256" key="5">
    <source>
        <dbReference type="ARBA" id="ARBA00022840"/>
    </source>
</evidence>
<gene>
    <name evidence="8" type="ORF">ACHAWU_002771</name>
</gene>
<dbReference type="GO" id="GO:0005524">
    <property type="term" value="F:ATP binding"/>
    <property type="evidence" value="ECO:0007669"/>
    <property type="project" value="UniProtKB-UniRule"/>
</dbReference>
<dbReference type="FunFam" id="1.10.510.10:FF:000624">
    <property type="entry name" value="Mitogen-activated protein kinase"/>
    <property type="match status" value="1"/>
</dbReference>
<dbReference type="InterPro" id="IPR011009">
    <property type="entry name" value="Kinase-like_dom_sf"/>
</dbReference>
<feature type="binding site" evidence="6">
    <location>
        <position position="33"/>
    </location>
    <ligand>
        <name>ATP</name>
        <dbReference type="ChEBI" id="CHEBI:30616"/>
    </ligand>
</feature>
<evidence type="ECO:0000259" key="7">
    <source>
        <dbReference type="PROSITE" id="PS50011"/>
    </source>
</evidence>
<dbReference type="InterPro" id="IPR008271">
    <property type="entry name" value="Ser/Thr_kinase_AS"/>
</dbReference>
<dbReference type="SMART" id="SM00220">
    <property type="entry name" value="S_TKc"/>
    <property type="match status" value="1"/>
</dbReference>
<evidence type="ECO:0000313" key="9">
    <source>
        <dbReference type="Proteomes" id="UP001530293"/>
    </source>
</evidence>
<organism evidence="8 9">
    <name type="scientific">Discostella pseudostelligera</name>
    <dbReference type="NCBI Taxonomy" id="259834"/>
    <lineage>
        <taxon>Eukaryota</taxon>
        <taxon>Sar</taxon>
        <taxon>Stramenopiles</taxon>
        <taxon>Ochrophyta</taxon>
        <taxon>Bacillariophyta</taxon>
        <taxon>Coscinodiscophyceae</taxon>
        <taxon>Thalassiosirophycidae</taxon>
        <taxon>Stephanodiscales</taxon>
        <taxon>Stephanodiscaceae</taxon>
        <taxon>Discostella</taxon>
    </lineage>
</organism>
<dbReference type="GO" id="GO:0004674">
    <property type="term" value="F:protein serine/threonine kinase activity"/>
    <property type="evidence" value="ECO:0007669"/>
    <property type="project" value="UniProtKB-KW"/>
</dbReference>
<sequence length="748" mass="85643">MDRYELKEDLGNGSFGRVIKALHKDTGNIVAIKHMKRKFHSWKEIVHIREVSSLRNMSHPNIVHIQEVILERYENLLSPELLYSLSLSETFTCHSIHCICNMLLVAHTHRDENLYFVFEYMAGGSLYELMKRCIGHATAAIGATSINQTNENSNKEAPSLLSADKIRIYTRQILNGLSYIHSQGYIHRDIKPENILLHGNGSVCKVADFGLARQFRSDDSNHCLTYYVSTRWYRAPEVILRCSSYGTPIDLFATGLVFAELHSLRPLLPGTSEIDQLSKMMSLLGPPSETLWEEGASRMKQLNFSLVSTNEAATTTVQEDVRERSNIDRVESAIRCALPEFTSPMVITLIRQLVAWNPSSRLSANDALQHEYFQSTPGSQHTHNIGARSEKFKVRFLSKATGRHNITENPFEIEPHHYPHRHNLGESVVERRGDDDGLRNRCFQPFADQSNDKIAVLHEDEGFQFQLEQDYDRHSKPRDIEPREHYSFRHNVGEITVEERADDALQHECFQSNAFPRNARNVQTESKERASIECMGSRIEPFQDENSIPIRRTPLCHQFRHNVGELVFEQRKSATRMNNHPNPPIASTMISQRENEFCNYLDAITNATYCEEPAPNSRYNLAGNSFGNCPTIPERESGSATKRMPPHYLSGLITGMPSTIRSNRLPTAHHGSNRYNFHSRGRTALTEKPRWLLSNQNMGRGAMEVCISRPVDPMVVENELPTKDWTVRQEEDRSFREHSIRENPFTSF</sequence>
<dbReference type="PROSITE" id="PS00107">
    <property type="entry name" value="PROTEIN_KINASE_ATP"/>
    <property type="match status" value="1"/>
</dbReference>
<reference evidence="8 9" key="1">
    <citation type="submission" date="2024-10" db="EMBL/GenBank/DDBJ databases">
        <title>Updated reference genomes for cyclostephanoid diatoms.</title>
        <authorList>
            <person name="Roberts W.R."/>
            <person name="Alverson A.J."/>
        </authorList>
    </citation>
    <scope>NUCLEOTIDE SEQUENCE [LARGE SCALE GENOMIC DNA]</scope>
    <source>
        <strain evidence="8 9">AJA232-27</strain>
    </source>
</reference>
<keyword evidence="2" id="KW-0808">Transferase</keyword>
<dbReference type="InterPro" id="IPR017441">
    <property type="entry name" value="Protein_kinase_ATP_BS"/>
</dbReference>
<evidence type="ECO:0000313" key="8">
    <source>
        <dbReference type="EMBL" id="KAL3766056.1"/>
    </source>
</evidence>
<dbReference type="PANTHER" id="PTHR24055">
    <property type="entry name" value="MITOGEN-ACTIVATED PROTEIN KINASE"/>
    <property type="match status" value="1"/>
</dbReference>
<name>A0ABD3MVU2_9STRA</name>
<dbReference type="Gene3D" id="1.10.510.10">
    <property type="entry name" value="Transferase(Phosphotransferase) domain 1"/>
    <property type="match status" value="1"/>
</dbReference>
<dbReference type="EMBL" id="JALLBG020000089">
    <property type="protein sequence ID" value="KAL3766056.1"/>
    <property type="molecule type" value="Genomic_DNA"/>
</dbReference>
<dbReference type="Proteomes" id="UP001530293">
    <property type="component" value="Unassembled WGS sequence"/>
</dbReference>
<keyword evidence="3 6" id="KW-0547">Nucleotide-binding</keyword>
<evidence type="ECO:0000256" key="6">
    <source>
        <dbReference type="PROSITE-ProRule" id="PRU10141"/>
    </source>
</evidence>
<evidence type="ECO:0000256" key="3">
    <source>
        <dbReference type="ARBA" id="ARBA00022741"/>
    </source>
</evidence>
<dbReference type="Pfam" id="PF00069">
    <property type="entry name" value="Pkinase"/>
    <property type="match status" value="1"/>
</dbReference>
<proteinExistence type="predicted"/>
<evidence type="ECO:0000256" key="1">
    <source>
        <dbReference type="ARBA" id="ARBA00022527"/>
    </source>
</evidence>
<feature type="domain" description="Protein kinase" evidence="7">
    <location>
        <begin position="4"/>
        <end position="373"/>
    </location>
</feature>
<accession>A0ABD3MVU2</accession>
<dbReference type="InterPro" id="IPR050117">
    <property type="entry name" value="MAPK"/>
</dbReference>
<dbReference type="PROSITE" id="PS00108">
    <property type="entry name" value="PROTEIN_KINASE_ST"/>
    <property type="match status" value="1"/>
</dbReference>
<comment type="caution">
    <text evidence="8">The sequence shown here is derived from an EMBL/GenBank/DDBJ whole genome shotgun (WGS) entry which is preliminary data.</text>
</comment>
<keyword evidence="5 6" id="KW-0067">ATP-binding</keyword>
<evidence type="ECO:0000256" key="4">
    <source>
        <dbReference type="ARBA" id="ARBA00022777"/>
    </source>
</evidence>